<proteinExistence type="predicted"/>
<dbReference type="EMBL" id="JACGCM010001419">
    <property type="protein sequence ID" value="KAF6155565.1"/>
    <property type="molecule type" value="Genomic_DNA"/>
</dbReference>
<name>A0A7J7MKW2_9MAGN</name>
<gene>
    <name evidence="1" type="ORF">GIB67_004559</name>
</gene>
<comment type="caution">
    <text evidence="1">The sequence shown here is derived from an EMBL/GenBank/DDBJ whole genome shotgun (WGS) entry which is preliminary data.</text>
</comment>
<evidence type="ECO:0000313" key="1">
    <source>
        <dbReference type="EMBL" id="KAF6155565.1"/>
    </source>
</evidence>
<dbReference type="AlphaFoldDB" id="A0A7J7MKW2"/>
<dbReference type="Proteomes" id="UP000541444">
    <property type="component" value="Unassembled WGS sequence"/>
</dbReference>
<organism evidence="1 2">
    <name type="scientific">Kingdonia uniflora</name>
    <dbReference type="NCBI Taxonomy" id="39325"/>
    <lineage>
        <taxon>Eukaryota</taxon>
        <taxon>Viridiplantae</taxon>
        <taxon>Streptophyta</taxon>
        <taxon>Embryophyta</taxon>
        <taxon>Tracheophyta</taxon>
        <taxon>Spermatophyta</taxon>
        <taxon>Magnoliopsida</taxon>
        <taxon>Ranunculales</taxon>
        <taxon>Circaeasteraceae</taxon>
        <taxon>Kingdonia</taxon>
    </lineage>
</organism>
<feature type="non-terminal residue" evidence="1">
    <location>
        <position position="1"/>
    </location>
</feature>
<evidence type="ECO:0000313" key="2">
    <source>
        <dbReference type="Proteomes" id="UP000541444"/>
    </source>
</evidence>
<reference evidence="1 2" key="1">
    <citation type="journal article" date="2020" name="IScience">
        <title>Genome Sequencing of the Endangered Kingdonia uniflora (Circaeasteraceae, Ranunculales) Reveals Potential Mechanisms of Evolutionary Specialization.</title>
        <authorList>
            <person name="Sun Y."/>
            <person name="Deng T."/>
            <person name="Zhang A."/>
            <person name="Moore M.J."/>
            <person name="Landis J.B."/>
            <person name="Lin N."/>
            <person name="Zhang H."/>
            <person name="Zhang X."/>
            <person name="Huang J."/>
            <person name="Zhang X."/>
            <person name="Sun H."/>
            <person name="Wang H."/>
        </authorList>
    </citation>
    <scope>NUCLEOTIDE SEQUENCE [LARGE SCALE GENOMIC DNA]</scope>
    <source>
        <strain evidence="1">TB1705</strain>
        <tissue evidence="1">Leaf</tissue>
    </source>
</reference>
<protein>
    <submittedName>
        <fullName evidence="1">Uncharacterized protein</fullName>
    </submittedName>
</protein>
<sequence length="72" mass="8405">ANITRDRIFSSGQKVQLRVLIDPLQINKYQDVIKDHYEDSSKPDIKTFLINVTNGHIIRPIKRDLDMRINEG</sequence>
<accession>A0A7J7MKW2</accession>
<keyword evidence="2" id="KW-1185">Reference proteome</keyword>